<keyword evidence="3 4" id="KW-0804">Transcription</keyword>
<dbReference type="InterPro" id="IPR036388">
    <property type="entry name" value="WH-like_DNA-bd_sf"/>
</dbReference>
<comment type="similarity">
    <text evidence="4">Belongs to the GbsR family.</text>
</comment>
<dbReference type="EMBL" id="RAWM01000019">
    <property type="protein sequence ID" value="RKH70918.1"/>
    <property type="molecule type" value="Genomic_DNA"/>
</dbReference>
<comment type="caution">
    <text evidence="7">The sequence shown here is derived from an EMBL/GenBank/DDBJ whole genome shotgun (WGS) entry which is preliminary data.</text>
</comment>
<dbReference type="AlphaFoldDB" id="A0A3A8QT30"/>
<keyword evidence="2 4" id="KW-0238">DNA-binding</keyword>
<dbReference type="InterPro" id="IPR011991">
    <property type="entry name" value="ArsR-like_HTH"/>
</dbReference>
<dbReference type="InterPro" id="IPR000835">
    <property type="entry name" value="HTH_MarR-typ"/>
</dbReference>
<dbReference type="Gene3D" id="1.10.10.10">
    <property type="entry name" value="Winged helix-like DNA-binding domain superfamily/Winged helix DNA-binding domain"/>
    <property type="match status" value="1"/>
</dbReference>
<dbReference type="PANTHER" id="PTHR38465:SF1">
    <property type="entry name" value="HTH-TYPE TRANSCRIPTIONAL REGULATOR MJ1563-RELATED"/>
    <property type="match status" value="1"/>
</dbReference>
<name>A0A3A8QT30_9BACT</name>
<evidence type="ECO:0000256" key="5">
    <source>
        <dbReference type="SAM" id="MobiDB-lite"/>
    </source>
</evidence>
<evidence type="ECO:0000256" key="2">
    <source>
        <dbReference type="ARBA" id="ARBA00023125"/>
    </source>
</evidence>
<sequence>MKGYLWTGGDPGSHKPVAPPEHGRLAPWEAIAVEAVGNVIEFWGFKRNQGRVWGLLYLRGEPLTAGEIERELDLSKGGVSMLLRDLEHWGVIQRVRVPQDTVWRYAAETDLVRMVTHVVEEREAAFVTRIRADLSEARRLAEATGGLPPERLRRLERMAVLAEHVERALRLFIKTSRLDVGGVLGAFRDGALARSKGER</sequence>
<dbReference type="GO" id="GO:0003677">
    <property type="term" value="F:DNA binding"/>
    <property type="evidence" value="ECO:0007669"/>
    <property type="project" value="UniProtKB-UniRule"/>
</dbReference>
<dbReference type="Pfam" id="PF12802">
    <property type="entry name" value="MarR_2"/>
    <property type="match status" value="1"/>
</dbReference>
<organism evidence="7 8">
    <name type="scientific">Corallococcus interemptor</name>
    <dbReference type="NCBI Taxonomy" id="2316720"/>
    <lineage>
        <taxon>Bacteria</taxon>
        <taxon>Pseudomonadati</taxon>
        <taxon>Myxococcota</taxon>
        <taxon>Myxococcia</taxon>
        <taxon>Myxococcales</taxon>
        <taxon>Cystobacterineae</taxon>
        <taxon>Myxococcaceae</taxon>
        <taxon>Corallococcus</taxon>
    </lineage>
</organism>
<evidence type="ECO:0000256" key="4">
    <source>
        <dbReference type="PIRNR" id="PIRNR006707"/>
    </source>
</evidence>
<keyword evidence="1 4" id="KW-0805">Transcription regulation</keyword>
<dbReference type="RefSeq" id="WP_120549755.1">
    <property type="nucleotide sequence ID" value="NZ_RAWM01000019.1"/>
</dbReference>
<dbReference type="PIRSF" id="PIRSF006707">
    <property type="entry name" value="MJ1563"/>
    <property type="match status" value="1"/>
</dbReference>
<dbReference type="SUPFAM" id="SSF46785">
    <property type="entry name" value="Winged helix' DNA-binding domain"/>
    <property type="match status" value="1"/>
</dbReference>
<keyword evidence="8" id="KW-1185">Reference proteome</keyword>
<evidence type="ECO:0000259" key="6">
    <source>
        <dbReference type="Pfam" id="PF12802"/>
    </source>
</evidence>
<evidence type="ECO:0000256" key="3">
    <source>
        <dbReference type="ARBA" id="ARBA00023163"/>
    </source>
</evidence>
<accession>A0A3A8QT30</accession>
<dbReference type="PANTHER" id="PTHR38465">
    <property type="entry name" value="HTH-TYPE TRANSCRIPTIONAL REGULATOR MJ1563-RELATED"/>
    <property type="match status" value="1"/>
</dbReference>
<dbReference type="InterPro" id="IPR026282">
    <property type="entry name" value="MJ1563"/>
</dbReference>
<dbReference type="GO" id="GO:0003700">
    <property type="term" value="F:DNA-binding transcription factor activity"/>
    <property type="evidence" value="ECO:0007669"/>
    <property type="project" value="InterPro"/>
</dbReference>
<dbReference type="OrthoDB" id="5514564at2"/>
<reference evidence="8" key="1">
    <citation type="submission" date="2018-09" db="EMBL/GenBank/DDBJ databases">
        <authorList>
            <person name="Livingstone P.G."/>
            <person name="Whitworth D.E."/>
        </authorList>
    </citation>
    <scope>NUCLEOTIDE SEQUENCE [LARGE SCALE GENOMIC DNA]</scope>
    <source>
        <strain evidence="8">AB047A</strain>
    </source>
</reference>
<feature type="domain" description="HTH marR-type" evidence="6">
    <location>
        <begin position="44"/>
        <end position="100"/>
    </location>
</feature>
<gene>
    <name evidence="7" type="ORF">D7X96_10040</name>
</gene>
<evidence type="ECO:0000313" key="7">
    <source>
        <dbReference type="EMBL" id="RKH70918.1"/>
    </source>
</evidence>
<dbReference type="InterPro" id="IPR036390">
    <property type="entry name" value="WH_DNA-bd_sf"/>
</dbReference>
<evidence type="ECO:0000313" key="8">
    <source>
        <dbReference type="Proteomes" id="UP000282656"/>
    </source>
</evidence>
<dbReference type="InterPro" id="IPR052362">
    <property type="entry name" value="HTH-GbsR_regulator"/>
</dbReference>
<feature type="region of interest" description="Disordered" evidence="5">
    <location>
        <begin position="1"/>
        <end position="21"/>
    </location>
</feature>
<protein>
    <recommendedName>
        <fullName evidence="4">HTH-type transcriptional regulator</fullName>
    </recommendedName>
</protein>
<evidence type="ECO:0000256" key="1">
    <source>
        <dbReference type="ARBA" id="ARBA00023015"/>
    </source>
</evidence>
<dbReference type="Proteomes" id="UP000282656">
    <property type="component" value="Unassembled WGS sequence"/>
</dbReference>
<proteinExistence type="inferred from homology"/>
<dbReference type="CDD" id="cd00090">
    <property type="entry name" value="HTH_ARSR"/>
    <property type="match status" value="1"/>
</dbReference>